<dbReference type="Gene3D" id="1.25.40.20">
    <property type="entry name" value="Ankyrin repeat-containing domain"/>
    <property type="match status" value="2"/>
</dbReference>
<dbReference type="EMBL" id="MCFG01000095">
    <property type="protein sequence ID" value="ORX82440.1"/>
    <property type="molecule type" value="Genomic_DNA"/>
</dbReference>
<keyword evidence="2 3" id="KW-0040">ANK repeat</keyword>
<dbReference type="InterPro" id="IPR036770">
    <property type="entry name" value="Ankyrin_rpt-contain_sf"/>
</dbReference>
<evidence type="ECO:0000256" key="1">
    <source>
        <dbReference type="ARBA" id="ARBA00022737"/>
    </source>
</evidence>
<evidence type="ECO:0000313" key="5">
    <source>
        <dbReference type="EMBL" id="ORX82440.1"/>
    </source>
</evidence>
<dbReference type="SMART" id="SM00248">
    <property type="entry name" value="ANK"/>
    <property type="match status" value="6"/>
</dbReference>
<keyword evidence="4" id="KW-0175">Coiled coil</keyword>
<feature type="coiled-coil region" evidence="4">
    <location>
        <begin position="1256"/>
        <end position="1289"/>
    </location>
</feature>
<proteinExistence type="predicted"/>
<accession>A0A1Y1X9K7</accession>
<feature type="repeat" description="ANK" evidence="3">
    <location>
        <begin position="644"/>
        <end position="676"/>
    </location>
</feature>
<gene>
    <name evidence="5" type="ORF">BCR32DRAFT_267661</name>
</gene>
<dbReference type="Pfam" id="PF00023">
    <property type="entry name" value="Ank"/>
    <property type="match status" value="1"/>
</dbReference>
<dbReference type="SUPFAM" id="SSF48403">
    <property type="entry name" value="Ankyrin repeat"/>
    <property type="match status" value="1"/>
</dbReference>
<dbReference type="PROSITE" id="PS50297">
    <property type="entry name" value="ANK_REP_REGION"/>
    <property type="match status" value="1"/>
</dbReference>
<comment type="caution">
    <text evidence="5">The sequence shown here is derived from an EMBL/GenBank/DDBJ whole genome shotgun (WGS) entry which is preliminary data.</text>
</comment>
<dbReference type="STRING" id="1754192.A0A1Y1X9K7"/>
<keyword evidence="1" id="KW-0677">Repeat</keyword>
<evidence type="ECO:0000256" key="2">
    <source>
        <dbReference type="ARBA" id="ARBA00023043"/>
    </source>
</evidence>
<dbReference type="PROSITE" id="PS50088">
    <property type="entry name" value="ANK_REPEAT"/>
    <property type="match status" value="2"/>
</dbReference>
<reference evidence="5 6" key="1">
    <citation type="submission" date="2016-08" db="EMBL/GenBank/DDBJ databases">
        <title>A Parts List for Fungal Cellulosomes Revealed by Comparative Genomics.</title>
        <authorList>
            <consortium name="DOE Joint Genome Institute"/>
            <person name="Haitjema C.H."/>
            <person name="Gilmore S.P."/>
            <person name="Henske J.K."/>
            <person name="Solomon K.V."/>
            <person name="De Groot R."/>
            <person name="Kuo A."/>
            <person name="Mondo S.J."/>
            <person name="Salamov A.A."/>
            <person name="Labutti K."/>
            <person name="Zhao Z."/>
            <person name="Chiniquy J."/>
            <person name="Barry K."/>
            <person name="Brewer H.M."/>
            <person name="Purvine S.O."/>
            <person name="Wright A.T."/>
            <person name="Boxma B."/>
            <person name="Van Alen T."/>
            <person name="Hackstein J.H."/>
            <person name="Baker S.E."/>
            <person name="Grigoriev I.V."/>
            <person name="O'Malley M.A."/>
        </authorList>
    </citation>
    <scope>NUCLEOTIDE SEQUENCE [LARGE SCALE GENOMIC DNA]</scope>
    <source>
        <strain evidence="5 6">S4</strain>
    </source>
</reference>
<dbReference type="PANTHER" id="PTHR24134">
    <property type="entry name" value="ANKYRIN REPEAT-CONTAINING PROTEIN DDB_G0279043"/>
    <property type="match status" value="1"/>
</dbReference>
<sequence>MSETNEIIEKFITIIQKNHVTLLEKFITIIQKNNVSLLEKFLRDNKYKLKNFKGQDFDLLVIAIQNNISQELLQCIIDIGEYKDLNYSKRFKYYSPLYYAIKEENFSIADFLLEFHANIDYKDDDHYFNLLQSLYRSNNLTIKSLKYLIRHGATVTSKFINKLINKKENTYLRIIFDESLCYQNIILKLLFYYHQKIGISSSDLETIITNKDSKIIINKNIYKEAICHENYIALKHIYDYDIHIRDLNDILYDIFEAFDKKGFAGKDWTSKKFQFINLIESGILSINIDPIFLNHLEHIEEERMILLPLIISNRFLEFEYFIKDRHFYIPFFNTETMDMLITAIENNVSLPMINYICCHYRSLNYVTISCSPLSTALAQNKFQIADILIRHGANINFEIGRMNLFKYLQYYNILNTKNLNYLLRKCSCVKEISNNYINNLIQQSNYNCLEMIFKYYIYNDAFILNLLSYYKNYHALSKKQLQDMVNQEINKINFTPSQYIDAVESENYKLLDIYYRYDTRNKLKVLYNILHAFEKDDLNHENSNKKFIFIEKVKNHQICFSFPIYFLDIIANYDKKRNKINDLIGKNQYYELMQFLKNEHIIPFYFKNSIFDILILSIDHEAPLDFIEYLVSTPYYQFNYTINNYQSPLYMALSHNNFQIANLLLEKGATLNYPLSDDKDDITQCLYKQNKLNFKNLYYILHHYSTITDALFIEYIRNIQNNTFLIPIFKYYYHCQNVNHFINYSKGNIPLSNEGIRKLLLEELPNNNNNKELNFDFYNEAISTTNLKLLLTFLNYDARELSQYLDTHRCKTFSLAIEYGNRDLIDKMFSCQNYNYFNDLDFYSIICLDRKVNKRENIRTIKYFIKKLFEYENFDLAKNYIQTLFEAIKRCHKDVDIIKYIIKKFTCHPTFNLQTLPIYNIVNGALPLLQENYLYEYYIKKCFRRKIINLNNTNVRIFYDVLDSLMNCVSYFKNLEQIMYVLRIFFKHPSFNLQKNVNFNECVEILQRYMSRDLKPVIHYFFCQFCIHPTFNYHEINLDKLLYLMRILEFDEDEIQEILECIFNHESFQFQKTNFIEVLYQLNELYSKNISNTIIGLKNISKYVIDQTISHSSFNAEENDYIEYLRYLLDIKKNFNFFLFGYLKYKIFNQSNINLNLIPYQSLIQNYHWNDIYIMELLIMEHLHPKNNTYDEKLIKKIFQYLIQYHRTYLLKTMIEVFIDHPLFNLIDLDIPFEKVLLDDMKNGYIYEWKYIFNLLLNYKKENEENEDKAEEAEEKEKAKAKEEEINDKNGIYFTFHNIHLDLNYYDHYNHPSNNDENELLINNSNEKIQIIDIEKLLLKANELHHILLKFY</sequence>
<evidence type="ECO:0000313" key="6">
    <source>
        <dbReference type="Proteomes" id="UP000193944"/>
    </source>
</evidence>
<dbReference type="InterPro" id="IPR002110">
    <property type="entry name" value="Ankyrin_rpt"/>
</dbReference>
<reference evidence="5 6" key="2">
    <citation type="submission" date="2016-08" db="EMBL/GenBank/DDBJ databases">
        <title>Pervasive Adenine N6-methylation of Active Genes in Fungi.</title>
        <authorList>
            <consortium name="DOE Joint Genome Institute"/>
            <person name="Mondo S.J."/>
            <person name="Dannebaum R.O."/>
            <person name="Kuo R.C."/>
            <person name="Labutti K."/>
            <person name="Haridas S."/>
            <person name="Kuo A."/>
            <person name="Salamov A."/>
            <person name="Ahrendt S.R."/>
            <person name="Lipzen A."/>
            <person name="Sullivan W."/>
            <person name="Andreopoulos W.B."/>
            <person name="Clum A."/>
            <person name="Lindquist E."/>
            <person name="Daum C."/>
            <person name="Ramamoorthy G.K."/>
            <person name="Gryganskyi A."/>
            <person name="Culley D."/>
            <person name="Magnuson J.K."/>
            <person name="James T.Y."/>
            <person name="O'Malley M.A."/>
            <person name="Stajich J.E."/>
            <person name="Spatafora J.W."/>
            <person name="Visel A."/>
            <person name="Grigoriev I.V."/>
        </authorList>
    </citation>
    <scope>NUCLEOTIDE SEQUENCE [LARGE SCALE GENOMIC DNA]</scope>
    <source>
        <strain evidence="5 6">S4</strain>
    </source>
</reference>
<evidence type="ECO:0000256" key="4">
    <source>
        <dbReference type="SAM" id="Coils"/>
    </source>
</evidence>
<feature type="repeat" description="ANK" evidence="3">
    <location>
        <begin position="92"/>
        <end position="124"/>
    </location>
</feature>
<organism evidence="5 6">
    <name type="scientific">Anaeromyces robustus</name>
    <dbReference type="NCBI Taxonomy" id="1754192"/>
    <lineage>
        <taxon>Eukaryota</taxon>
        <taxon>Fungi</taxon>
        <taxon>Fungi incertae sedis</taxon>
        <taxon>Chytridiomycota</taxon>
        <taxon>Chytridiomycota incertae sedis</taxon>
        <taxon>Neocallimastigomycetes</taxon>
        <taxon>Neocallimastigales</taxon>
        <taxon>Neocallimastigaceae</taxon>
        <taxon>Anaeromyces</taxon>
    </lineage>
</organism>
<keyword evidence="6" id="KW-1185">Reference proteome</keyword>
<name>A0A1Y1X9K7_9FUNG</name>
<evidence type="ECO:0000256" key="3">
    <source>
        <dbReference type="PROSITE-ProRule" id="PRU00023"/>
    </source>
</evidence>
<dbReference type="Proteomes" id="UP000193944">
    <property type="component" value="Unassembled WGS sequence"/>
</dbReference>
<protein>
    <recommendedName>
        <fullName evidence="7">Ankyrin</fullName>
    </recommendedName>
</protein>
<evidence type="ECO:0008006" key="7">
    <source>
        <dbReference type="Google" id="ProtNLM"/>
    </source>
</evidence>
<dbReference type="PANTHER" id="PTHR24134:SF9">
    <property type="entry name" value="ANKYRIN REPEAT AND SOCS BOX PROTEIN 8"/>
    <property type="match status" value="1"/>
</dbReference>